<proteinExistence type="predicted"/>
<feature type="non-terminal residue" evidence="1">
    <location>
        <position position="1"/>
    </location>
</feature>
<comment type="caution">
    <text evidence="1">The sequence shown here is derived from an EMBL/GenBank/DDBJ whole genome shotgun (WGS) entry which is preliminary data.</text>
</comment>
<name>A0A699X9R5_TANCI</name>
<accession>A0A699X9R5</accession>
<protein>
    <submittedName>
        <fullName evidence="1">Uncharacterized protein</fullName>
    </submittedName>
</protein>
<reference evidence="1" key="1">
    <citation type="journal article" date="2019" name="Sci. Rep.">
        <title>Draft genome of Tanacetum cinerariifolium, the natural source of mosquito coil.</title>
        <authorList>
            <person name="Yamashiro T."/>
            <person name="Shiraishi A."/>
            <person name="Satake H."/>
            <person name="Nakayama K."/>
        </authorList>
    </citation>
    <scope>NUCLEOTIDE SEQUENCE</scope>
</reference>
<organism evidence="1">
    <name type="scientific">Tanacetum cinerariifolium</name>
    <name type="common">Dalmatian daisy</name>
    <name type="synonym">Chrysanthemum cinerariifolium</name>
    <dbReference type="NCBI Taxonomy" id="118510"/>
    <lineage>
        <taxon>Eukaryota</taxon>
        <taxon>Viridiplantae</taxon>
        <taxon>Streptophyta</taxon>
        <taxon>Embryophyta</taxon>
        <taxon>Tracheophyta</taxon>
        <taxon>Spermatophyta</taxon>
        <taxon>Magnoliopsida</taxon>
        <taxon>eudicotyledons</taxon>
        <taxon>Gunneridae</taxon>
        <taxon>Pentapetalae</taxon>
        <taxon>asterids</taxon>
        <taxon>campanulids</taxon>
        <taxon>Asterales</taxon>
        <taxon>Asteraceae</taxon>
        <taxon>Asteroideae</taxon>
        <taxon>Anthemideae</taxon>
        <taxon>Anthemidinae</taxon>
        <taxon>Tanacetum</taxon>
    </lineage>
</organism>
<evidence type="ECO:0000313" key="1">
    <source>
        <dbReference type="EMBL" id="GFD56892.1"/>
    </source>
</evidence>
<sequence length="78" mass="8713">HAVNPSKVLKRSPHPMPTDIERYKVCPRRQTVIPPFSEQACLERQTAGEQEGQEAPAEACAVEIEEVFIAPVTLEVCR</sequence>
<gene>
    <name evidence="1" type="ORF">Tci_928861</name>
</gene>
<dbReference type="AlphaFoldDB" id="A0A699X9R5"/>
<dbReference type="EMBL" id="BKCJ011834578">
    <property type="protein sequence ID" value="GFD56892.1"/>
    <property type="molecule type" value="Genomic_DNA"/>
</dbReference>